<dbReference type="EMBL" id="JADGJQ010000043">
    <property type="protein sequence ID" value="KAJ3176230.1"/>
    <property type="molecule type" value="Genomic_DNA"/>
</dbReference>
<proteinExistence type="predicted"/>
<name>A0AAD5TIL5_9FUNG</name>
<evidence type="ECO:0000313" key="3">
    <source>
        <dbReference type="Proteomes" id="UP001212152"/>
    </source>
</evidence>
<protein>
    <submittedName>
        <fullName evidence="2">Uncharacterized protein</fullName>
    </submittedName>
</protein>
<evidence type="ECO:0000256" key="1">
    <source>
        <dbReference type="SAM" id="MobiDB-lite"/>
    </source>
</evidence>
<feature type="region of interest" description="Disordered" evidence="1">
    <location>
        <begin position="1"/>
        <end position="74"/>
    </location>
</feature>
<evidence type="ECO:0000313" key="2">
    <source>
        <dbReference type="EMBL" id="KAJ3176230.1"/>
    </source>
</evidence>
<comment type="caution">
    <text evidence="2">The sequence shown here is derived from an EMBL/GenBank/DDBJ whole genome shotgun (WGS) entry which is preliminary data.</text>
</comment>
<accession>A0AAD5TIL5</accession>
<dbReference type="Proteomes" id="UP001212152">
    <property type="component" value="Unassembled WGS sequence"/>
</dbReference>
<dbReference type="AlphaFoldDB" id="A0AAD5TIL5"/>
<gene>
    <name evidence="2" type="ORF">HDU87_005445</name>
</gene>
<organism evidence="2 3">
    <name type="scientific">Geranomyces variabilis</name>
    <dbReference type="NCBI Taxonomy" id="109894"/>
    <lineage>
        <taxon>Eukaryota</taxon>
        <taxon>Fungi</taxon>
        <taxon>Fungi incertae sedis</taxon>
        <taxon>Chytridiomycota</taxon>
        <taxon>Chytridiomycota incertae sedis</taxon>
        <taxon>Chytridiomycetes</taxon>
        <taxon>Spizellomycetales</taxon>
        <taxon>Powellomycetaceae</taxon>
        <taxon>Geranomyces</taxon>
    </lineage>
</organism>
<reference evidence="2" key="1">
    <citation type="submission" date="2020-05" db="EMBL/GenBank/DDBJ databases">
        <title>Phylogenomic resolution of chytrid fungi.</title>
        <authorList>
            <person name="Stajich J.E."/>
            <person name="Amses K."/>
            <person name="Simmons R."/>
            <person name="Seto K."/>
            <person name="Myers J."/>
            <person name="Bonds A."/>
            <person name="Quandt C.A."/>
            <person name="Barry K."/>
            <person name="Liu P."/>
            <person name="Grigoriev I."/>
            <person name="Longcore J.E."/>
            <person name="James T.Y."/>
        </authorList>
    </citation>
    <scope>NUCLEOTIDE SEQUENCE</scope>
    <source>
        <strain evidence="2">JEL0379</strain>
    </source>
</reference>
<sequence length="263" mass="28994">MSSWHSRPAKRRADDIADNSETAAGGARSAAKRSRLHEPAPVYTPVVQNPPPRPRFPLSTTTTMKRRRDDEDQEEAIPTVNLLPLNKRLRQENERPVAVSPDTPLYHDPAPMYYAESQAAAAAALTAAEASPALALVPYARNKPLLTATATAAGNINGDAAVTFQVNELLTGRLRAQAWEPYRHAGLDEANGRLVVYRGGKAWDHDATYNGRLDQEEEEEEEDGQDILNELDWTQGQRFEEIVDGPEVVADVERGVCMMDIDA</sequence>
<keyword evidence="3" id="KW-1185">Reference proteome</keyword>